<reference evidence="1 2" key="1">
    <citation type="submission" date="2016-05" db="EMBL/GenBank/DDBJ databases">
        <title>Nuclear genome of Blastocystis sp. subtype 1 NandII.</title>
        <authorList>
            <person name="Gentekaki E."/>
            <person name="Curtis B."/>
            <person name="Stairs C."/>
            <person name="Eme L."/>
            <person name="Herman E."/>
            <person name="Klimes V."/>
            <person name="Arias M.C."/>
            <person name="Elias M."/>
            <person name="Hilliou F."/>
            <person name="Klute M."/>
            <person name="Malik S.-B."/>
            <person name="Pightling A."/>
            <person name="Rachubinski R."/>
            <person name="Salas D."/>
            <person name="Schlacht A."/>
            <person name="Suga H."/>
            <person name="Archibald J."/>
            <person name="Ball S.G."/>
            <person name="Clark G."/>
            <person name="Dacks J."/>
            <person name="Van Der Giezen M."/>
            <person name="Tsaousis A."/>
            <person name="Roger A."/>
        </authorList>
    </citation>
    <scope>NUCLEOTIDE SEQUENCE [LARGE SCALE GENOMIC DNA]</scope>
    <source>
        <strain evidence="2">ATCC 50177 / NandII</strain>
    </source>
</reference>
<dbReference type="AlphaFoldDB" id="A0A196SC92"/>
<dbReference type="Proteomes" id="UP000078348">
    <property type="component" value="Unassembled WGS sequence"/>
</dbReference>
<accession>A0A196SC92</accession>
<dbReference type="PANTHER" id="PTHR43215:SF14">
    <property type="entry name" value="RADIAL SPOKE HEAD 1 HOMOLOG"/>
    <property type="match status" value="1"/>
</dbReference>
<sequence>MNTITTPNPKLAGLRLEELTLKLLSMAVSLFQLGRDLCRLGCVGGEREENVEKKAVLNVSGIEHKQVLDLNDEGERWEGDVLNNQPCGWGVLYDSEGEKKYEGFVIGEAYVCYGTRYYSDIQRAALHDSFPFQLGVGKEGAVIHKGVICAGSVVLEVNEKRLVVVNVEKKAVLNVSGIDHKQVLDLNDEGERWEGDVLNNQPYGWGVLYDSEGEKKYEGFMIGEAYVCYGTQYYSDIQRVEYEGQWCRGKRWGRGVQYDRRGNTVFEGEWLNDEHEMEKKVVVSDDRPTVLHNRLEELYVPSESRFLADWKSLECSLMPRLRVLAIGRDCAFAGAVELVGADCLESVAIGDSVSTASKPFVVKDCPALKMLVVGNDSFSGCSSCILQSLPMLESVQFGTMESDEKRGCFRSASLEVRRMC</sequence>
<proteinExistence type="predicted"/>
<evidence type="ECO:0000313" key="1">
    <source>
        <dbReference type="EMBL" id="OAO14665.1"/>
    </source>
</evidence>
<evidence type="ECO:0000313" key="2">
    <source>
        <dbReference type="Proteomes" id="UP000078348"/>
    </source>
</evidence>
<comment type="caution">
    <text evidence="1">The sequence shown here is derived from an EMBL/GenBank/DDBJ whole genome shotgun (WGS) entry which is preliminary data.</text>
</comment>
<dbReference type="Gene3D" id="2.20.110.10">
    <property type="entry name" value="Histone H3 K4-specific methyltransferase SET7/9 N-terminal domain"/>
    <property type="match status" value="1"/>
</dbReference>
<dbReference type="PANTHER" id="PTHR43215">
    <property type="entry name" value="RADIAL SPOKE HEAD 1 HOMOLOG"/>
    <property type="match status" value="1"/>
</dbReference>
<protein>
    <submittedName>
        <fullName evidence="1">Uncharacterized protein</fullName>
    </submittedName>
</protein>
<name>A0A196SC92_BLAHN</name>
<dbReference type="OrthoDB" id="270720at2759"/>
<dbReference type="EMBL" id="LXWW01000222">
    <property type="protein sequence ID" value="OAO14665.1"/>
    <property type="molecule type" value="Genomic_DNA"/>
</dbReference>
<keyword evidence="2" id="KW-1185">Reference proteome</keyword>
<organism evidence="1 2">
    <name type="scientific">Blastocystis sp. subtype 1 (strain ATCC 50177 / NandII)</name>
    <dbReference type="NCBI Taxonomy" id="478820"/>
    <lineage>
        <taxon>Eukaryota</taxon>
        <taxon>Sar</taxon>
        <taxon>Stramenopiles</taxon>
        <taxon>Bigyra</taxon>
        <taxon>Opalozoa</taxon>
        <taxon>Opalinata</taxon>
        <taxon>Blastocystidae</taxon>
        <taxon>Blastocystis</taxon>
    </lineage>
</organism>
<gene>
    <name evidence="1" type="ORF">AV274_3637</name>
</gene>
<dbReference type="SUPFAM" id="SSF82185">
    <property type="entry name" value="Histone H3 K4-specific methyltransferase SET7/9 N-terminal domain"/>
    <property type="match status" value="1"/>
</dbReference>